<keyword evidence="2" id="KW-0472">Membrane</keyword>
<keyword evidence="2" id="KW-1133">Transmembrane helix</keyword>
<organism evidence="4 5">
    <name type="scientific">Alteromonas halophila</name>
    <dbReference type="NCBI Taxonomy" id="516698"/>
    <lineage>
        <taxon>Bacteria</taxon>
        <taxon>Pseudomonadati</taxon>
        <taxon>Pseudomonadota</taxon>
        <taxon>Gammaproteobacteria</taxon>
        <taxon>Alteromonadales</taxon>
        <taxon>Alteromonadaceae</taxon>
        <taxon>Alteromonas/Salinimonas group</taxon>
        <taxon>Alteromonas</taxon>
    </lineage>
</organism>
<evidence type="ECO:0000313" key="5">
    <source>
        <dbReference type="Proteomes" id="UP000631300"/>
    </source>
</evidence>
<dbReference type="Pfam" id="PF13435">
    <property type="entry name" value="Cytochrome_C554"/>
    <property type="match status" value="1"/>
</dbReference>
<evidence type="ECO:0000313" key="4">
    <source>
        <dbReference type="EMBL" id="GGW96847.1"/>
    </source>
</evidence>
<feature type="transmembrane region" description="Helical" evidence="2">
    <location>
        <begin position="79"/>
        <end position="104"/>
    </location>
</feature>
<dbReference type="PANTHER" id="PTHR35038">
    <property type="entry name" value="DISSIMILATORY SULFITE REDUCTASE SIRA"/>
    <property type="match status" value="1"/>
</dbReference>
<feature type="domain" description="Cytochrome c-552/4" evidence="3">
    <location>
        <begin position="228"/>
        <end position="313"/>
    </location>
</feature>
<feature type="transmembrane region" description="Helical" evidence="2">
    <location>
        <begin position="47"/>
        <end position="67"/>
    </location>
</feature>
<feature type="transmembrane region" description="Helical" evidence="2">
    <location>
        <begin position="21"/>
        <end position="41"/>
    </location>
</feature>
<dbReference type="InterPro" id="IPR036280">
    <property type="entry name" value="Multihaem_cyt_sf"/>
</dbReference>
<proteinExistence type="predicted"/>
<evidence type="ECO:0000256" key="1">
    <source>
        <dbReference type="ARBA" id="ARBA00022729"/>
    </source>
</evidence>
<dbReference type="EMBL" id="BMXP01000014">
    <property type="protein sequence ID" value="GGW96847.1"/>
    <property type="molecule type" value="Genomic_DNA"/>
</dbReference>
<dbReference type="AlphaFoldDB" id="A0A918JRS3"/>
<feature type="transmembrane region" description="Helical" evidence="2">
    <location>
        <begin position="116"/>
        <end position="136"/>
    </location>
</feature>
<protein>
    <recommendedName>
        <fullName evidence="3">Cytochrome c-552/4 domain-containing protein</fullName>
    </recommendedName>
</protein>
<dbReference type="InterPro" id="IPR023155">
    <property type="entry name" value="Cyt_c-552/4"/>
</dbReference>
<name>A0A918JRS3_9ALTE</name>
<evidence type="ECO:0000259" key="3">
    <source>
        <dbReference type="Pfam" id="PF13435"/>
    </source>
</evidence>
<reference evidence="4" key="1">
    <citation type="journal article" date="2014" name="Int. J. Syst. Evol. Microbiol.">
        <title>Complete genome sequence of Corynebacterium casei LMG S-19264T (=DSM 44701T), isolated from a smear-ripened cheese.</title>
        <authorList>
            <consortium name="US DOE Joint Genome Institute (JGI-PGF)"/>
            <person name="Walter F."/>
            <person name="Albersmeier A."/>
            <person name="Kalinowski J."/>
            <person name="Ruckert C."/>
        </authorList>
    </citation>
    <scope>NUCLEOTIDE SEQUENCE</scope>
    <source>
        <strain evidence="4">KCTC 22164</strain>
    </source>
</reference>
<feature type="transmembrane region" description="Helical" evidence="2">
    <location>
        <begin position="162"/>
        <end position="180"/>
    </location>
</feature>
<keyword evidence="2" id="KW-0812">Transmembrane</keyword>
<accession>A0A918JRS3</accession>
<keyword evidence="1" id="KW-0732">Signal</keyword>
<sequence>MNTPLDTLLRSDRQLSVGMNIFLLLATFSGVIILFFSSHSVWQQWNILAHLFSGLAFSLLALPYFLVHFRRTLGFRRAGLLASGLVLFFLYLGGALSGWHLLVAGQSEALRWVVDAHLFFTFSFLTALILHIYWHIRYLPEKRKKGPYGALPSVTKPMLIRISLYNVSFIAVLVLLTLFYPGNLQPQASDGVVASYQQAYGPHPFRPSQTETVHGKFVPPEQLGNSFECMACHADVGKQWVSSMHQQAASDPAYVKNITLLVENKGIAAARYCEGCHAPVALLSGELTPGGEHGGISGTLSNQQGVSCMSCHGIKNLPHIKGVASYEFTPARHYLFEHSDNPLLVALNQRLIKVKPDQHKADMMHDILKDPKVCASCHTQFMDADMNNWGWVKMQDEYGAWLQGPFSQHHQENFASAEYTRCQDCHMPLMALNDPSADKDGQVRSHHFPGAATFLPLLRGDTEHFEATKAFLQTNKMRLQIEPPHRSDAVQNLQFLDEAIRDRTETPYFYYLGELARIQLVVTNQGVGHNFPGGTIDINEAWVELTVTDASGARVYVSGEIQPGGDVDPSAYFYRSLPVDRQGKLVWKHDLFNRIGESFKRVIPAGESDIVTYEFRVPAWAKTPLTVTGRLRYRKLNNRYASWALANHDIEIPAIDMAWDSLNIPVKVRKEVTIAGY</sequence>
<gene>
    <name evidence="4" type="ORF">GCM10007391_33650</name>
</gene>
<dbReference type="RefSeq" id="WP_189408398.1">
    <property type="nucleotide sequence ID" value="NZ_BMXP01000014.1"/>
</dbReference>
<dbReference type="SUPFAM" id="SSF48695">
    <property type="entry name" value="Multiheme cytochromes"/>
    <property type="match status" value="2"/>
</dbReference>
<dbReference type="InterPro" id="IPR051829">
    <property type="entry name" value="Multiheme_Cytochr_ET"/>
</dbReference>
<keyword evidence="5" id="KW-1185">Reference proteome</keyword>
<comment type="caution">
    <text evidence="4">The sequence shown here is derived from an EMBL/GenBank/DDBJ whole genome shotgun (WGS) entry which is preliminary data.</text>
</comment>
<dbReference type="Gene3D" id="1.10.1130.10">
    <property type="entry name" value="Flavocytochrome C3, Chain A"/>
    <property type="match status" value="1"/>
</dbReference>
<dbReference type="Proteomes" id="UP000631300">
    <property type="component" value="Unassembled WGS sequence"/>
</dbReference>
<evidence type="ECO:0000256" key="2">
    <source>
        <dbReference type="SAM" id="Phobius"/>
    </source>
</evidence>
<reference evidence="4" key="2">
    <citation type="submission" date="2020-09" db="EMBL/GenBank/DDBJ databases">
        <authorList>
            <person name="Sun Q."/>
            <person name="Kim S."/>
        </authorList>
    </citation>
    <scope>NUCLEOTIDE SEQUENCE</scope>
    <source>
        <strain evidence="4">KCTC 22164</strain>
    </source>
</reference>